<dbReference type="RefSeq" id="WP_126755279.1">
    <property type="nucleotide sequence ID" value="NZ_PIPY01000011.1"/>
</dbReference>
<dbReference type="AlphaFoldDB" id="A0A432YCP9"/>
<reference evidence="2" key="1">
    <citation type="journal article" date="2018" name="Front. Microbiol.">
        <title>Genome-Based Analysis Reveals the Taxonomy and Diversity of the Family Idiomarinaceae.</title>
        <authorList>
            <person name="Liu Y."/>
            <person name="Lai Q."/>
            <person name="Shao Z."/>
        </authorList>
    </citation>
    <scope>NUCLEOTIDE SEQUENCE [LARGE SCALE GENOMIC DNA]</scope>
    <source>
        <strain evidence="2">CVS-6</strain>
    </source>
</reference>
<gene>
    <name evidence="1" type="ORF">CWI71_10815</name>
</gene>
<keyword evidence="2" id="KW-1185">Reference proteome</keyword>
<evidence type="ECO:0000313" key="1">
    <source>
        <dbReference type="EMBL" id="RUO58622.1"/>
    </source>
</evidence>
<name>A0A432YCP9_9GAMM</name>
<dbReference type="OrthoDB" id="7064156at2"/>
<proteinExistence type="predicted"/>
<comment type="caution">
    <text evidence="1">The sequence shown here is derived from an EMBL/GenBank/DDBJ whole genome shotgun (WGS) entry which is preliminary data.</text>
</comment>
<dbReference type="EMBL" id="PIPY01000011">
    <property type="protein sequence ID" value="RUO58622.1"/>
    <property type="molecule type" value="Genomic_DNA"/>
</dbReference>
<dbReference type="Proteomes" id="UP000288259">
    <property type="component" value="Unassembled WGS sequence"/>
</dbReference>
<organism evidence="1 2">
    <name type="scientific">Pseudidiomarina insulisalsae</name>
    <dbReference type="NCBI Taxonomy" id="575789"/>
    <lineage>
        <taxon>Bacteria</taxon>
        <taxon>Pseudomonadati</taxon>
        <taxon>Pseudomonadota</taxon>
        <taxon>Gammaproteobacteria</taxon>
        <taxon>Alteromonadales</taxon>
        <taxon>Idiomarinaceae</taxon>
        <taxon>Pseudidiomarina</taxon>
    </lineage>
</organism>
<accession>A0A432YCP9</accession>
<evidence type="ECO:0000313" key="2">
    <source>
        <dbReference type="Proteomes" id="UP000288259"/>
    </source>
</evidence>
<sequence>MSNEENVPTQFGIFYPTGYIVVAFPEKDDACKVQEDLMTGGYEESECKLYEADKIASIAKSHLDDAGPLAKLGASDQYEKKHLEAAKDGCTFLVIHAPNKDDAERVMRVVRRVSFEFAHRYQHLAIRDLK</sequence>
<protein>
    <submittedName>
        <fullName evidence="1">Uncharacterized protein</fullName>
    </submittedName>
</protein>